<feature type="binding site" evidence="11">
    <location>
        <position position="13"/>
    </location>
    <ligand>
        <name>Mg(2+)</name>
        <dbReference type="ChEBI" id="CHEBI:18420"/>
    </ligand>
</feature>
<comment type="cofactor">
    <cofactor evidence="11">
        <name>Mg(2+)</name>
        <dbReference type="ChEBI" id="CHEBI:18420"/>
    </cofactor>
</comment>
<evidence type="ECO:0000313" key="12">
    <source>
        <dbReference type="EMBL" id="HIZ03200.1"/>
    </source>
</evidence>
<proteinExistence type="inferred from homology"/>
<feature type="binding site" evidence="11">
    <location>
        <position position="107"/>
    </location>
    <ligand>
        <name>Zn(2+)</name>
        <dbReference type="ChEBI" id="CHEBI:29105"/>
    </ligand>
</feature>
<evidence type="ECO:0000256" key="6">
    <source>
        <dbReference type="ARBA" id="ARBA00031828"/>
    </source>
</evidence>
<dbReference type="InterPro" id="IPR023214">
    <property type="entry name" value="HAD_sf"/>
</dbReference>
<feature type="binding site" evidence="9">
    <location>
        <position position="137"/>
    </location>
    <ligand>
        <name>substrate</name>
    </ligand>
</feature>
<dbReference type="PIRSF" id="PIRSF004682">
    <property type="entry name" value="GmhB"/>
    <property type="match status" value="1"/>
</dbReference>
<evidence type="ECO:0000256" key="7">
    <source>
        <dbReference type="PIRNR" id="PIRNR004682"/>
    </source>
</evidence>
<reference evidence="12" key="2">
    <citation type="submission" date="2021-04" db="EMBL/GenBank/DDBJ databases">
        <authorList>
            <person name="Gilroy R."/>
        </authorList>
    </citation>
    <scope>NUCLEOTIDE SEQUENCE</scope>
    <source>
        <strain evidence="12">CHK187-5294</strain>
    </source>
</reference>
<dbReference type="Pfam" id="PF13242">
    <property type="entry name" value="Hydrolase_like"/>
    <property type="match status" value="1"/>
</dbReference>
<evidence type="ECO:0000256" key="3">
    <source>
        <dbReference type="ARBA" id="ARBA00022723"/>
    </source>
</evidence>
<keyword evidence="2 7" id="KW-0963">Cytoplasm</keyword>
<dbReference type="InterPro" id="IPR006549">
    <property type="entry name" value="HAD-SF_hydro_IIIA"/>
</dbReference>
<dbReference type="Gene3D" id="3.40.50.1000">
    <property type="entry name" value="HAD superfamily/HAD-like"/>
    <property type="match status" value="1"/>
</dbReference>
<keyword evidence="11" id="KW-0460">Magnesium</keyword>
<dbReference type="AlphaFoldDB" id="A0A9D2CYI6"/>
<dbReference type="CDD" id="cd07503">
    <property type="entry name" value="HAD_HisB-N"/>
    <property type="match status" value="1"/>
</dbReference>
<feature type="binding site" evidence="11">
    <location>
        <position position="92"/>
    </location>
    <ligand>
        <name>Zn(2+)</name>
        <dbReference type="ChEBI" id="CHEBI:29105"/>
    </ligand>
</feature>
<dbReference type="EC" id="3.1.3.-" evidence="7"/>
<feature type="binding site" evidence="11">
    <location>
        <position position="136"/>
    </location>
    <ligand>
        <name>Mg(2+)</name>
        <dbReference type="ChEBI" id="CHEBI:18420"/>
    </ligand>
</feature>
<feature type="binding site" evidence="9">
    <location>
        <begin position="11"/>
        <end position="13"/>
    </location>
    <ligand>
        <name>substrate</name>
    </ligand>
</feature>
<evidence type="ECO:0000256" key="2">
    <source>
        <dbReference type="ARBA" id="ARBA00022490"/>
    </source>
</evidence>
<feature type="site" description="Contributes to substrate recognition" evidence="10">
    <location>
        <position position="110"/>
    </location>
</feature>
<organism evidence="12 13">
    <name type="scientific">Candidatus Borkfalkia avistercoris</name>
    <dbReference type="NCBI Taxonomy" id="2838504"/>
    <lineage>
        <taxon>Bacteria</taxon>
        <taxon>Bacillati</taxon>
        <taxon>Bacillota</taxon>
        <taxon>Clostridia</taxon>
        <taxon>Christensenellales</taxon>
        <taxon>Christensenellaceae</taxon>
        <taxon>Candidatus Borkfalkia</taxon>
    </lineage>
</organism>
<dbReference type="NCBIfam" id="TIGR01656">
    <property type="entry name" value="Histidinol-ppas"/>
    <property type="match status" value="1"/>
</dbReference>
<name>A0A9D2CYI6_9FIRM</name>
<keyword evidence="4 7" id="KW-0378">Hydrolase</keyword>
<evidence type="ECO:0000313" key="13">
    <source>
        <dbReference type="Proteomes" id="UP000824132"/>
    </source>
</evidence>
<reference evidence="12" key="1">
    <citation type="journal article" date="2021" name="PeerJ">
        <title>Extensive microbial diversity within the chicken gut microbiome revealed by metagenomics and culture.</title>
        <authorList>
            <person name="Gilroy R."/>
            <person name="Ravi A."/>
            <person name="Getino M."/>
            <person name="Pursley I."/>
            <person name="Horton D.L."/>
            <person name="Alikhan N.F."/>
            <person name="Baker D."/>
            <person name="Gharbi K."/>
            <person name="Hall N."/>
            <person name="Watson M."/>
            <person name="Adriaenssens E.M."/>
            <person name="Foster-Nyarko E."/>
            <person name="Jarju S."/>
            <person name="Secka A."/>
            <person name="Antonio M."/>
            <person name="Oren A."/>
            <person name="Chaudhuri R.R."/>
            <person name="La Ragione R."/>
            <person name="Hildebrand F."/>
            <person name="Pallen M.J."/>
        </authorList>
    </citation>
    <scope>NUCLEOTIDE SEQUENCE</scope>
    <source>
        <strain evidence="12">CHK187-5294</strain>
    </source>
</reference>
<comment type="similarity">
    <text evidence="7">Belongs to the gmhB family.</text>
</comment>
<feature type="binding site" evidence="11">
    <location>
        <position position="94"/>
    </location>
    <ligand>
        <name>Zn(2+)</name>
        <dbReference type="ChEBI" id="CHEBI:29105"/>
    </ligand>
</feature>
<feature type="active site" description="Proton donor" evidence="8">
    <location>
        <position position="13"/>
    </location>
</feature>
<dbReference type="GO" id="GO:0016791">
    <property type="term" value="F:phosphatase activity"/>
    <property type="evidence" value="ECO:0007669"/>
    <property type="project" value="InterPro"/>
</dbReference>
<dbReference type="GO" id="GO:0046872">
    <property type="term" value="F:metal ion binding"/>
    <property type="evidence" value="ECO:0007669"/>
    <property type="project" value="UniProtKB-KW"/>
</dbReference>
<evidence type="ECO:0000256" key="10">
    <source>
        <dbReference type="PIRSR" id="PIRSR004682-3"/>
    </source>
</evidence>
<protein>
    <recommendedName>
        <fullName evidence="6 7">D,D-heptose 1,7-bisphosphate phosphatase</fullName>
        <ecNumber evidence="7">3.1.3.-</ecNumber>
    </recommendedName>
</protein>
<dbReference type="Proteomes" id="UP000824132">
    <property type="component" value="Unassembled WGS sequence"/>
</dbReference>
<dbReference type="EMBL" id="DXCL01000018">
    <property type="protein sequence ID" value="HIZ03200.1"/>
    <property type="molecule type" value="Genomic_DNA"/>
</dbReference>
<feature type="binding site" evidence="11">
    <location>
        <position position="137"/>
    </location>
    <ligand>
        <name>Mg(2+)</name>
        <dbReference type="ChEBI" id="CHEBI:18420"/>
    </ligand>
</feature>
<dbReference type="NCBIfam" id="TIGR01662">
    <property type="entry name" value="HAD-SF-IIIA"/>
    <property type="match status" value="1"/>
</dbReference>
<feature type="binding site" evidence="11">
    <location>
        <position position="109"/>
    </location>
    <ligand>
        <name>Zn(2+)</name>
        <dbReference type="ChEBI" id="CHEBI:29105"/>
    </ligand>
</feature>
<accession>A0A9D2CYI6</accession>
<comment type="caution">
    <text evidence="12">The sequence shown here is derived from an EMBL/GenBank/DDBJ whole genome shotgun (WGS) entry which is preliminary data.</text>
</comment>
<evidence type="ECO:0000256" key="1">
    <source>
        <dbReference type="ARBA" id="ARBA00004496"/>
    </source>
</evidence>
<feature type="binding site" evidence="11">
    <location>
        <position position="11"/>
    </location>
    <ligand>
        <name>Mg(2+)</name>
        <dbReference type="ChEBI" id="CHEBI:18420"/>
    </ligand>
</feature>
<comment type="cofactor">
    <cofactor evidence="11">
        <name>Zn(2+)</name>
        <dbReference type="ChEBI" id="CHEBI:29105"/>
    </cofactor>
</comment>
<evidence type="ECO:0000256" key="4">
    <source>
        <dbReference type="ARBA" id="ARBA00022801"/>
    </source>
</evidence>
<feature type="binding site" evidence="9">
    <location>
        <begin position="19"/>
        <end position="22"/>
    </location>
    <ligand>
        <name>substrate</name>
    </ligand>
</feature>
<dbReference type="InterPro" id="IPR036412">
    <property type="entry name" value="HAD-like_sf"/>
</dbReference>
<feature type="active site" description="Nucleophile" evidence="8">
    <location>
        <position position="11"/>
    </location>
</feature>
<dbReference type="SUPFAM" id="SSF56784">
    <property type="entry name" value="HAD-like"/>
    <property type="match status" value="1"/>
</dbReference>
<dbReference type="PANTHER" id="PTHR42891:SF1">
    <property type="entry name" value="D-GLYCERO-BETA-D-MANNO-HEPTOSE-1,7-BISPHOSPHATE 7-PHOSPHATASE"/>
    <property type="match status" value="1"/>
</dbReference>
<keyword evidence="11" id="KW-0862">Zinc</keyword>
<gene>
    <name evidence="12" type="ORF">H9727_02840</name>
</gene>
<dbReference type="InterPro" id="IPR006543">
    <property type="entry name" value="Histidinol-phos"/>
</dbReference>
<evidence type="ECO:0000256" key="11">
    <source>
        <dbReference type="PIRSR" id="PIRSR004682-4"/>
    </source>
</evidence>
<comment type="subcellular location">
    <subcellularLocation>
        <location evidence="1 7">Cytoplasm</location>
    </subcellularLocation>
</comment>
<dbReference type="InterPro" id="IPR004446">
    <property type="entry name" value="Heptose_bisP_phosphatase"/>
</dbReference>
<feature type="site" description="Stabilizes the phosphoryl group" evidence="10">
    <location>
        <position position="111"/>
    </location>
</feature>
<feature type="binding site" evidence="9">
    <location>
        <begin position="110"/>
        <end position="111"/>
    </location>
    <ligand>
        <name>substrate</name>
    </ligand>
</feature>
<sequence length="190" mass="20254">MQTEKRAVFFDRDGTLIEERHYLKDPAGVVLSAGAAECLRALKEAGFLLIVVSNQSGVARGMMTEEDVRRVNARLCELTEAAGAPLDAVYYCPHLAGGTVAEYAVECGCRKPKPGMAARAAAELGVDLARSYMVGDKAADVFFGKNGGMRRSFLVGTGYGAAEKEKISGVRGAEFVSSLREAAEKILADK</sequence>
<dbReference type="GO" id="GO:0005737">
    <property type="term" value="C:cytoplasm"/>
    <property type="evidence" value="ECO:0007669"/>
    <property type="project" value="UniProtKB-SubCell"/>
</dbReference>
<evidence type="ECO:0000256" key="8">
    <source>
        <dbReference type="PIRSR" id="PIRSR004682-1"/>
    </source>
</evidence>
<dbReference type="GO" id="GO:0005975">
    <property type="term" value="P:carbohydrate metabolic process"/>
    <property type="evidence" value="ECO:0007669"/>
    <property type="project" value="InterPro"/>
</dbReference>
<feature type="binding site" evidence="9">
    <location>
        <begin position="53"/>
        <end position="56"/>
    </location>
    <ligand>
        <name>substrate</name>
    </ligand>
</feature>
<evidence type="ECO:0000256" key="5">
    <source>
        <dbReference type="ARBA" id="ARBA00023277"/>
    </source>
</evidence>
<dbReference type="PANTHER" id="PTHR42891">
    <property type="entry name" value="D-GLYCERO-BETA-D-MANNO-HEPTOSE-1,7-BISPHOSPHATE 7-PHOSPHATASE"/>
    <property type="match status" value="1"/>
</dbReference>
<feature type="site" description="Stabilizes the phosphoryl group" evidence="10">
    <location>
        <position position="53"/>
    </location>
</feature>
<evidence type="ECO:0000256" key="9">
    <source>
        <dbReference type="PIRSR" id="PIRSR004682-2"/>
    </source>
</evidence>
<keyword evidence="5 7" id="KW-0119">Carbohydrate metabolism</keyword>
<keyword evidence="3 11" id="KW-0479">Metal-binding</keyword>